<evidence type="ECO:0000256" key="1">
    <source>
        <dbReference type="PROSITE-ProRule" id="PRU00708"/>
    </source>
</evidence>
<evidence type="ECO:0000313" key="3">
    <source>
        <dbReference type="EMBL" id="JAV05704.1"/>
    </source>
</evidence>
<proteinExistence type="predicted"/>
<name>A0A1L8DH78_9DIPT</name>
<dbReference type="EMBL" id="GFDF01008380">
    <property type="protein sequence ID" value="JAV05704.1"/>
    <property type="molecule type" value="Transcribed_RNA"/>
</dbReference>
<feature type="repeat" description="PPR" evidence="1">
    <location>
        <begin position="242"/>
        <end position="276"/>
    </location>
</feature>
<feature type="repeat" description="PPR" evidence="1">
    <location>
        <begin position="172"/>
        <end position="206"/>
    </location>
</feature>
<sequence length="1375" mass="154641">MAGLLRGSKLVRYFAGFARSIAFNTTREIEGNAVQQGQCLCGQISQGFSTSARTDQQSLDRSLKRLDNDVRRSGRISRRDIEEILEEIRLQRSATSSQSLLVIRCCGNLVPEELPEVRTALVQEIWRTLNNLNVPMDISHYNALLRVYLENEHPFSPTEFLSDLEAKGVEPNRVTYQRLIARYCQDGDIEGATRILEFMREKQMPVNENVFNALILGHSQADDMESAVGILQVMQQAGLEPSADTYTTLLSGYAKKGDVEAIKKTLEECEKKEIYLLDKDILDVLYALAISGHGKEADTLLGYIRKSIGYNQDAINTILRLTNRGEDEVAMKILRTMPRNTRPNGEISDTGAFFIKQMVKAKLPVARILSTCETIQEEGLNTRPLLIAIEAGLAQGSPEIVMPLLKKAKEQGFQLRQHYFWPLLCTAAKAHSTAGVVKVIRQMQEDFGVQPSAETIREWVLPNLNAKKGDILRDLMDAGISAANAGSGIVYNDLLKGKLKEAAETAQQIRAHYNPNLFRRPLISALAATSDCESFIKVARQIYEGVSRAERYTGKQGEEDDGEETLQQSQQESLGQLVYEVAIYFRKDNNQILSQVLEGLVQQGLSISSRQAERIQEKLGSELTVEISKSLGLLASGDLEPVALEEGAKRQGGVGQMSVAQLEKFIEQADAKGENSKGLKRYLLAACFRSKDLKKTEEVIQRLESEGYTFTTGIYAQLIDIHTHHENVDRALEIYAKTKAKEPEFQLDNLKTVRVAALLLNQERVDDAVDFLQKNKKSEVQGDNQVFNYRTTCWRMLNALAEKGQIEVLERIFNTLEEGKYIEVSNIILGPLIKACLVRDDLPKAMDTFEKISEKYQATPWKNELACRLIQAEDANNLQRLTNLSTKIHGEVNSLYDLVFSFVECGRVRQARKILETPGLRMRYQRLNSACERYRQEGMVQPLEGLVEATKDLSHIDRADIYYNLLLSYCKEDVPEKALGLWTKMQEEDITPSDAFLTKLGKYLQSKKMEVPFAIPDVKAATDEAPPVPSIKQPKKPIDAPAETSNVTTLKKALKQGDVDTVLSAKNALNPREKLSITNQSQLLELLVKNEKLQEANDLLQQMLDEKTHPIPRIFRFYLNRIAADGNVQQIEKLSQYLSPEMKKIVSYDNRLCHAYVESGRSEEYLNKVQKDLDATTTKEERMVIAEKFPRGGAQGILAKHPELVDKYEQLARKFIEHSITSPMNVLWIHHFVTGNVAAHEKIWEEHLKDAPRLMFQRIVQTAREKSDTSMVRHLIERLRGTKVSDGALGNAYSCLLDIHSVREEFDEGLKVLNAAIEGKVPITSINRTALVRLQDGLAKCGKSFPHKIPAKSQMSQDSSSSSSSSSSDDEPTRK</sequence>
<dbReference type="InterPro" id="IPR033490">
    <property type="entry name" value="LRP130"/>
</dbReference>
<feature type="repeat" description="PPR" evidence="1">
    <location>
        <begin position="958"/>
        <end position="992"/>
    </location>
</feature>
<protein>
    <submittedName>
        <fullName evidence="3">Putative bicoid mrna stability factor</fullName>
    </submittedName>
</protein>
<feature type="compositionally biased region" description="Low complexity" evidence="2">
    <location>
        <begin position="1353"/>
        <end position="1367"/>
    </location>
</feature>
<organism evidence="3">
    <name type="scientific">Nyssomyia neivai</name>
    <dbReference type="NCBI Taxonomy" id="330878"/>
    <lineage>
        <taxon>Eukaryota</taxon>
        <taxon>Metazoa</taxon>
        <taxon>Ecdysozoa</taxon>
        <taxon>Arthropoda</taxon>
        <taxon>Hexapoda</taxon>
        <taxon>Insecta</taxon>
        <taxon>Pterygota</taxon>
        <taxon>Neoptera</taxon>
        <taxon>Endopterygota</taxon>
        <taxon>Diptera</taxon>
        <taxon>Nematocera</taxon>
        <taxon>Psychodoidea</taxon>
        <taxon>Psychodidae</taxon>
        <taxon>Nyssomyia</taxon>
    </lineage>
</organism>
<feature type="repeat" description="PPR" evidence="1">
    <location>
        <begin position="207"/>
        <end position="241"/>
    </location>
</feature>
<dbReference type="PANTHER" id="PTHR46669">
    <property type="entry name" value="LEUCINE-RICH PPR MOTIF-CONTAINING PROTEIN, MITOCHONDRIAL"/>
    <property type="match status" value="1"/>
</dbReference>
<dbReference type="InterPro" id="IPR002885">
    <property type="entry name" value="PPR_rpt"/>
</dbReference>
<dbReference type="Pfam" id="PF01535">
    <property type="entry name" value="PPR"/>
    <property type="match status" value="1"/>
</dbReference>
<dbReference type="InterPro" id="IPR011990">
    <property type="entry name" value="TPR-like_helical_dom_sf"/>
</dbReference>
<dbReference type="GO" id="GO:0005739">
    <property type="term" value="C:mitochondrion"/>
    <property type="evidence" value="ECO:0007669"/>
    <property type="project" value="TreeGrafter"/>
</dbReference>
<feature type="region of interest" description="Disordered" evidence="2">
    <location>
        <begin position="1023"/>
        <end position="1044"/>
    </location>
</feature>
<dbReference type="Pfam" id="PF12854">
    <property type="entry name" value="PPR_1"/>
    <property type="match status" value="1"/>
</dbReference>
<feature type="region of interest" description="Disordered" evidence="2">
    <location>
        <begin position="1345"/>
        <end position="1375"/>
    </location>
</feature>
<dbReference type="NCBIfam" id="TIGR00756">
    <property type="entry name" value="PPR"/>
    <property type="match status" value="2"/>
</dbReference>
<dbReference type="GO" id="GO:0005634">
    <property type="term" value="C:nucleus"/>
    <property type="evidence" value="ECO:0007669"/>
    <property type="project" value="TreeGrafter"/>
</dbReference>
<dbReference type="GO" id="GO:0003730">
    <property type="term" value="F:mRNA 3'-UTR binding"/>
    <property type="evidence" value="ECO:0007669"/>
    <property type="project" value="TreeGrafter"/>
</dbReference>
<dbReference type="PROSITE" id="PS51375">
    <property type="entry name" value="PPR"/>
    <property type="match status" value="4"/>
</dbReference>
<evidence type="ECO:0000256" key="2">
    <source>
        <dbReference type="SAM" id="MobiDB-lite"/>
    </source>
</evidence>
<dbReference type="Gene3D" id="1.25.40.10">
    <property type="entry name" value="Tetratricopeptide repeat domain"/>
    <property type="match status" value="2"/>
</dbReference>
<reference evidence="3" key="1">
    <citation type="submission" date="2016-12" db="EMBL/GenBank/DDBJ databases">
        <title>An insight into the sialome and mialome of the sand fly, Nyssomyia neivai.</title>
        <authorList>
            <person name="Sebastian V."/>
            <person name="Goulart T.M."/>
            <person name="Oliveira W."/>
            <person name="Calvo E."/>
            <person name="Oliveira L.F."/>
            <person name="Pinto M.C."/>
            <person name="Rosselino A.M."/>
            <person name="Ribeiro J.M."/>
        </authorList>
    </citation>
    <scope>NUCLEOTIDE SEQUENCE</scope>
</reference>
<dbReference type="Pfam" id="PF13041">
    <property type="entry name" value="PPR_2"/>
    <property type="match status" value="1"/>
</dbReference>
<accession>A0A1L8DH78</accession>
<dbReference type="PANTHER" id="PTHR46669:SF1">
    <property type="entry name" value="LEUCINE-RICH PPR MOTIF-CONTAINING PROTEIN, MITOCHONDRIAL"/>
    <property type="match status" value="1"/>
</dbReference>
<dbReference type="GO" id="GO:0070129">
    <property type="term" value="P:regulation of mitochondrial translation"/>
    <property type="evidence" value="ECO:0007669"/>
    <property type="project" value="TreeGrafter"/>
</dbReference>